<dbReference type="RefSeq" id="WP_146135237.1">
    <property type="nucleotide sequence ID" value="NZ_PVUE01000001.1"/>
</dbReference>
<sequence length="208" mass="21257">MNRPSGRKSRLLVLSGVVAVSVGVLGACSGSTKTAGAESPSAAHTSTGAHATESNPPGDIPDTIAYVDYKSADGAVQFVHPEGWSSTKLPNGVMFTDKLNSVSVSTTSGSAPTVDSVKSTVVPKLGTPSSNVKVNKVTAATLPAGPAIKVLWQTDSAPDPVTGKVYRNDVVTYVVGAKGSVTRMDLSGPVGADNVDPYKKMSDSLKIK</sequence>
<dbReference type="EMBL" id="PVUE01000001">
    <property type="protein sequence ID" value="PRZ43987.1"/>
    <property type="molecule type" value="Genomic_DNA"/>
</dbReference>
<feature type="signal peptide" evidence="2">
    <location>
        <begin position="1"/>
        <end position="26"/>
    </location>
</feature>
<gene>
    <name evidence="3" type="ORF">CLV47_101111</name>
</gene>
<evidence type="ECO:0000313" key="4">
    <source>
        <dbReference type="Proteomes" id="UP000237752"/>
    </source>
</evidence>
<evidence type="ECO:0000313" key="3">
    <source>
        <dbReference type="EMBL" id="PRZ43987.1"/>
    </source>
</evidence>
<proteinExistence type="predicted"/>
<reference evidence="3 4" key="1">
    <citation type="submission" date="2018-03" db="EMBL/GenBank/DDBJ databases">
        <title>Genomic Encyclopedia of Archaeal and Bacterial Type Strains, Phase II (KMG-II): from individual species to whole genera.</title>
        <authorList>
            <person name="Goeker M."/>
        </authorList>
    </citation>
    <scope>NUCLEOTIDE SEQUENCE [LARGE SCALE GENOMIC DNA]</scope>
    <source>
        <strain evidence="3 4">DSM 100065</strain>
    </source>
</reference>
<dbReference type="Proteomes" id="UP000237752">
    <property type="component" value="Unassembled WGS sequence"/>
</dbReference>
<accession>A0A2T1A683</accession>
<comment type="caution">
    <text evidence="3">The sequence shown here is derived from an EMBL/GenBank/DDBJ whole genome shotgun (WGS) entry which is preliminary data.</text>
</comment>
<keyword evidence="4" id="KW-1185">Reference proteome</keyword>
<keyword evidence="2" id="KW-0732">Signal</keyword>
<organism evidence="3 4">
    <name type="scientific">Antricoccus suffuscus</name>
    <dbReference type="NCBI Taxonomy" id="1629062"/>
    <lineage>
        <taxon>Bacteria</taxon>
        <taxon>Bacillati</taxon>
        <taxon>Actinomycetota</taxon>
        <taxon>Actinomycetes</taxon>
        <taxon>Geodermatophilales</taxon>
        <taxon>Antricoccaceae</taxon>
        <taxon>Antricoccus</taxon>
    </lineage>
</organism>
<protein>
    <recommendedName>
        <fullName evidence="5">Lipoprotein LpqN</fullName>
    </recommendedName>
</protein>
<evidence type="ECO:0000256" key="2">
    <source>
        <dbReference type="SAM" id="SignalP"/>
    </source>
</evidence>
<dbReference type="PROSITE" id="PS51257">
    <property type="entry name" value="PROKAR_LIPOPROTEIN"/>
    <property type="match status" value="1"/>
</dbReference>
<evidence type="ECO:0000256" key="1">
    <source>
        <dbReference type="SAM" id="MobiDB-lite"/>
    </source>
</evidence>
<dbReference type="AlphaFoldDB" id="A0A2T1A683"/>
<feature type="region of interest" description="Disordered" evidence="1">
    <location>
        <begin position="30"/>
        <end position="60"/>
    </location>
</feature>
<evidence type="ECO:0008006" key="5">
    <source>
        <dbReference type="Google" id="ProtNLM"/>
    </source>
</evidence>
<dbReference type="OrthoDB" id="9102188at2"/>
<feature type="chain" id="PRO_5038884673" description="Lipoprotein LpqN" evidence="2">
    <location>
        <begin position="27"/>
        <end position="208"/>
    </location>
</feature>
<feature type="compositionally biased region" description="Low complexity" evidence="1">
    <location>
        <begin position="39"/>
        <end position="54"/>
    </location>
</feature>
<name>A0A2T1A683_9ACTN</name>